<keyword evidence="2" id="KW-1185">Reference proteome</keyword>
<sequence length="88" mass="9842">MSNETLVDELELVAVSTALNGNIEGPVLSVQSTSIMCMYECPEYTYEVFELIRLQGPFEHAKLKDFRMRLQRNTSGHSECGCSGCPVH</sequence>
<comment type="caution">
    <text evidence="1">The sequence shown here is derived from an EMBL/GenBank/DDBJ whole genome shotgun (WGS) entry which is preliminary data.</text>
</comment>
<evidence type="ECO:0000313" key="1">
    <source>
        <dbReference type="EMBL" id="KAJ1144250.1"/>
    </source>
</evidence>
<evidence type="ECO:0000313" key="2">
    <source>
        <dbReference type="Proteomes" id="UP001066276"/>
    </source>
</evidence>
<accession>A0AAV7QYK9</accession>
<dbReference type="AlphaFoldDB" id="A0AAV7QYK9"/>
<name>A0AAV7QYK9_PLEWA</name>
<dbReference type="Proteomes" id="UP001066276">
    <property type="component" value="Chromosome 6"/>
</dbReference>
<proteinExistence type="predicted"/>
<protein>
    <submittedName>
        <fullName evidence="1">Uncharacterized protein</fullName>
    </submittedName>
</protein>
<organism evidence="1 2">
    <name type="scientific">Pleurodeles waltl</name>
    <name type="common">Iberian ribbed newt</name>
    <dbReference type="NCBI Taxonomy" id="8319"/>
    <lineage>
        <taxon>Eukaryota</taxon>
        <taxon>Metazoa</taxon>
        <taxon>Chordata</taxon>
        <taxon>Craniata</taxon>
        <taxon>Vertebrata</taxon>
        <taxon>Euteleostomi</taxon>
        <taxon>Amphibia</taxon>
        <taxon>Batrachia</taxon>
        <taxon>Caudata</taxon>
        <taxon>Salamandroidea</taxon>
        <taxon>Salamandridae</taxon>
        <taxon>Pleurodelinae</taxon>
        <taxon>Pleurodeles</taxon>
    </lineage>
</organism>
<gene>
    <name evidence="1" type="ORF">NDU88_010551</name>
</gene>
<reference evidence="1" key="1">
    <citation type="journal article" date="2022" name="bioRxiv">
        <title>Sequencing and chromosome-scale assembly of the giantPleurodeles waltlgenome.</title>
        <authorList>
            <person name="Brown T."/>
            <person name="Elewa A."/>
            <person name="Iarovenko S."/>
            <person name="Subramanian E."/>
            <person name="Araus A.J."/>
            <person name="Petzold A."/>
            <person name="Susuki M."/>
            <person name="Suzuki K.-i.T."/>
            <person name="Hayashi T."/>
            <person name="Toyoda A."/>
            <person name="Oliveira C."/>
            <person name="Osipova E."/>
            <person name="Leigh N.D."/>
            <person name="Simon A."/>
            <person name="Yun M.H."/>
        </authorList>
    </citation>
    <scope>NUCLEOTIDE SEQUENCE</scope>
    <source>
        <strain evidence="1">20211129_DDA</strain>
        <tissue evidence="1">Liver</tissue>
    </source>
</reference>
<dbReference type="EMBL" id="JANPWB010000010">
    <property type="protein sequence ID" value="KAJ1144250.1"/>
    <property type="molecule type" value="Genomic_DNA"/>
</dbReference>